<gene>
    <name evidence="1" type="ORF">NCTC9128_02350</name>
</gene>
<proteinExistence type="predicted"/>
<accession>A0A2X3CB02</accession>
<protein>
    <submittedName>
        <fullName evidence="1">Uncharacterized protein</fullName>
    </submittedName>
</protein>
<evidence type="ECO:0000313" key="1">
    <source>
        <dbReference type="EMBL" id="SQC14268.1"/>
    </source>
</evidence>
<organism evidence="1 2">
    <name type="scientific">Klebsiella pneumoniae</name>
    <dbReference type="NCBI Taxonomy" id="573"/>
    <lineage>
        <taxon>Bacteria</taxon>
        <taxon>Pseudomonadati</taxon>
        <taxon>Pseudomonadota</taxon>
        <taxon>Gammaproteobacteria</taxon>
        <taxon>Enterobacterales</taxon>
        <taxon>Enterobacteriaceae</taxon>
        <taxon>Klebsiella/Raoultella group</taxon>
        <taxon>Klebsiella</taxon>
        <taxon>Klebsiella pneumoniae complex</taxon>
    </lineage>
</organism>
<dbReference type="EMBL" id="UAWN01000011">
    <property type="protein sequence ID" value="SQC14268.1"/>
    <property type="molecule type" value="Genomic_DNA"/>
</dbReference>
<name>A0A2X3CB02_KLEPN</name>
<dbReference type="Proteomes" id="UP000251088">
    <property type="component" value="Unassembled WGS sequence"/>
</dbReference>
<sequence>MLAEVAAIKILTGGLLNQLRGGEAAAMLPDILPQPVEQGAEIAFLNIAI</sequence>
<reference evidence="1 2" key="1">
    <citation type="submission" date="2018-06" db="EMBL/GenBank/DDBJ databases">
        <authorList>
            <consortium name="Pathogen Informatics"/>
            <person name="Doyle S."/>
        </authorList>
    </citation>
    <scope>NUCLEOTIDE SEQUENCE [LARGE SCALE GENOMIC DNA]</scope>
    <source>
        <strain evidence="1 2">NCTC9128</strain>
    </source>
</reference>
<evidence type="ECO:0000313" key="2">
    <source>
        <dbReference type="Proteomes" id="UP000251088"/>
    </source>
</evidence>
<dbReference type="AlphaFoldDB" id="A0A2X3CB02"/>